<reference evidence="1 2" key="1">
    <citation type="submission" date="2016-11" db="EMBL/GenBank/DDBJ databases">
        <title>Draft Genome Sequences of Nine Cyanobacterial Strains from Diverse Habitats.</title>
        <authorList>
            <person name="Zhu T."/>
            <person name="Hou S."/>
            <person name="Lu X."/>
            <person name="Hess W.R."/>
        </authorList>
    </citation>
    <scope>NUCLEOTIDE SEQUENCE [LARGE SCALE GENOMIC DNA]</scope>
    <source>
        <strain evidence="1 2">NIES-592</strain>
    </source>
</reference>
<comment type="caution">
    <text evidence="1">The sequence shown here is derived from an EMBL/GenBank/DDBJ whole genome shotgun (WGS) entry which is preliminary data.</text>
</comment>
<protein>
    <recommendedName>
        <fullName evidence="3">DUF4278 domain-containing protein</fullName>
    </recommendedName>
</protein>
<evidence type="ECO:0008006" key="3">
    <source>
        <dbReference type="Google" id="ProtNLM"/>
    </source>
</evidence>
<dbReference type="RefSeq" id="WP_073555052.1">
    <property type="nucleotide sequence ID" value="NZ_MRCA01000002.1"/>
</dbReference>
<dbReference type="OrthoDB" id="515032at2"/>
<name>A0A1U7H2P5_9CYAN</name>
<dbReference type="InterPro" id="IPR025458">
    <property type="entry name" value="DUF4278"/>
</dbReference>
<accession>A0A1U7H2P5</accession>
<keyword evidence="2" id="KW-1185">Reference proteome</keyword>
<dbReference type="AlphaFoldDB" id="A0A1U7H2P5"/>
<organism evidence="1 2">
    <name type="scientific">Fischerella major NIES-592</name>
    <dbReference type="NCBI Taxonomy" id="210994"/>
    <lineage>
        <taxon>Bacteria</taxon>
        <taxon>Bacillati</taxon>
        <taxon>Cyanobacteriota</taxon>
        <taxon>Cyanophyceae</taxon>
        <taxon>Nostocales</taxon>
        <taxon>Hapalosiphonaceae</taxon>
        <taxon>Fischerella</taxon>
    </lineage>
</organism>
<dbReference type="Proteomes" id="UP000186391">
    <property type="component" value="Unassembled WGS sequence"/>
</dbReference>
<evidence type="ECO:0000313" key="1">
    <source>
        <dbReference type="EMBL" id="OKH15371.1"/>
    </source>
</evidence>
<sequence length="132" mass="15202">MKLTYRGVDYESNPLAVEMTPGEMGGKYRGQQWRRHYPRHIPVPQPVAELKYRGVPYCVGDSLDVEAMKLRKQPEAIATEKTGQKTGQELTNTHLDHIRRNLEHRLQVAREKGDQNLIRLLEDEARQIIVGS</sequence>
<gene>
    <name evidence="1" type="ORF">NIES592_04530</name>
</gene>
<proteinExistence type="predicted"/>
<evidence type="ECO:0000313" key="2">
    <source>
        <dbReference type="Proteomes" id="UP000186391"/>
    </source>
</evidence>
<dbReference type="EMBL" id="MRCA01000002">
    <property type="protein sequence ID" value="OKH15371.1"/>
    <property type="molecule type" value="Genomic_DNA"/>
</dbReference>
<dbReference type="Pfam" id="PF14105">
    <property type="entry name" value="DUF4278"/>
    <property type="match status" value="1"/>
</dbReference>